<dbReference type="InterPro" id="IPR025540">
    <property type="entry name" value="FlK"/>
</dbReference>
<dbReference type="AlphaFoldDB" id="A0A382CKE3"/>
<dbReference type="PIRSF" id="PIRSF014972">
    <property type="entry name" value="FlK"/>
    <property type="match status" value="1"/>
</dbReference>
<dbReference type="PANTHER" id="PTHR36934:SF1">
    <property type="entry name" value="THIOESTERASE DOMAIN-CONTAINING PROTEIN"/>
    <property type="match status" value="1"/>
</dbReference>
<accession>A0A382CKE3</accession>
<dbReference type="InterPro" id="IPR029069">
    <property type="entry name" value="HotDog_dom_sf"/>
</dbReference>
<gene>
    <name evidence="2" type="ORF">METZ01_LOCUS179394</name>
</gene>
<sequence>MTESLTPGLSHQIRQIVQQQHTADAFGNPGVEVFATPALITLLENVCGECIKPFLREDGFSVGTRVEIRHLGATPLGMEVVAKCEVIEVDRRRVVFRVEAHDGVEKIGDGTHERFIMENLEAFLQSTREKLKQG</sequence>
<evidence type="ECO:0000313" key="2">
    <source>
        <dbReference type="EMBL" id="SVB26540.1"/>
    </source>
</evidence>
<protein>
    <recommendedName>
        <fullName evidence="1">Fluoroacetyl-CoA-specific thioesterase-like domain-containing protein</fullName>
    </recommendedName>
</protein>
<dbReference type="InterPro" id="IPR054485">
    <property type="entry name" value="FlK-like_dom"/>
</dbReference>
<evidence type="ECO:0000259" key="1">
    <source>
        <dbReference type="Pfam" id="PF22636"/>
    </source>
</evidence>
<dbReference type="PANTHER" id="PTHR36934">
    <property type="entry name" value="BLR0278 PROTEIN"/>
    <property type="match status" value="1"/>
</dbReference>
<dbReference type="Pfam" id="PF22636">
    <property type="entry name" value="FlK"/>
    <property type="match status" value="1"/>
</dbReference>
<reference evidence="2" key="1">
    <citation type="submission" date="2018-05" db="EMBL/GenBank/DDBJ databases">
        <authorList>
            <person name="Lanie J.A."/>
            <person name="Ng W.-L."/>
            <person name="Kazmierczak K.M."/>
            <person name="Andrzejewski T.M."/>
            <person name="Davidsen T.M."/>
            <person name="Wayne K.J."/>
            <person name="Tettelin H."/>
            <person name="Glass J.I."/>
            <person name="Rusch D."/>
            <person name="Podicherti R."/>
            <person name="Tsui H.-C.T."/>
            <person name="Winkler M.E."/>
        </authorList>
    </citation>
    <scope>NUCLEOTIDE SEQUENCE</scope>
</reference>
<dbReference type="SUPFAM" id="SSF54637">
    <property type="entry name" value="Thioesterase/thiol ester dehydrase-isomerase"/>
    <property type="match status" value="1"/>
</dbReference>
<proteinExistence type="predicted"/>
<organism evidence="2">
    <name type="scientific">marine metagenome</name>
    <dbReference type="NCBI Taxonomy" id="408172"/>
    <lineage>
        <taxon>unclassified sequences</taxon>
        <taxon>metagenomes</taxon>
        <taxon>ecological metagenomes</taxon>
    </lineage>
</organism>
<dbReference type="Gene3D" id="3.10.129.10">
    <property type="entry name" value="Hotdog Thioesterase"/>
    <property type="match status" value="1"/>
</dbReference>
<dbReference type="EMBL" id="UINC01034933">
    <property type="protein sequence ID" value="SVB26540.1"/>
    <property type="molecule type" value="Genomic_DNA"/>
</dbReference>
<name>A0A382CKE3_9ZZZZ</name>
<feature type="domain" description="Fluoroacetyl-CoA-specific thioesterase-like" evidence="1">
    <location>
        <begin position="17"/>
        <end position="118"/>
    </location>
</feature>